<evidence type="ECO:0000256" key="2">
    <source>
        <dbReference type="ARBA" id="ARBA00008640"/>
    </source>
</evidence>
<evidence type="ECO:0000256" key="3">
    <source>
        <dbReference type="ARBA" id="ARBA00022475"/>
    </source>
</evidence>
<gene>
    <name evidence="9" type="ORF">FEF26_09455</name>
</gene>
<dbReference type="InterPro" id="IPR015414">
    <property type="entry name" value="TMEM64"/>
</dbReference>
<keyword evidence="3 7" id="KW-1003">Cell membrane</keyword>
<dbReference type="InterPro" id="IPR032816">
    <property type="entry name" value="VTT_dom"/>
</dbReference>
<feature type="transmembrane region" description="Helical" evidence="7">
    <location>
        <begin position="70"/>
        <end position="91"/>
    </location>
</feature>
<dbReference type="Pfam" id="PF09335">
    <property type="entry name" value="VTT_dom"/>
    <property type="match status" value="1"/>
</dbReference>
<evidence type="ECO:0000313" key="9">
    <source>
        <dbReference type="EMBL" id="TLP96205.1"/>
    </source>
</evidence>
<evidence type="ECO:0000256" key="4">
    <source>
        <dbReference type="ARBA" id="ARBA00022692"/>
    </source>
</evidence>
<proteinExistence type="inferred from homology"/>
<feature type="transmembrane region" description="Helical" evidence="7">
    <location>
        <begin position="222"/>
        <end position="245"/>
    </location>
</feature>
<dbReference type="GO" id="GO:0005886">
    <property type="term" value="C:plasma membrane"/>
    <property type="evidence" value="ECO:0007669"/>
    <property type="project" value="UniProtKB-SubCell"/>
</dbReference>
<keyword evidence="6 7" id="KW-0472">Membrane</keyword>
<feature type="transmembrane region" description="Helical" evidence="7">
    <location>
        <begin position="106"/>
        <end position="126"/>
    </location>
</feature>
<name>A0A5R9B9W5_9MICC</name>
<organism evidence="9 10">
    <name type="scientific">Nesterenkonia salmonea</name>
    <dbReference type="NCBI Taxonomy" id="1804987"/>
    <lineage>
        <taxon>Bacteria</taxon>
        <taxon>Bacillati</taxon>
        <taxon>Actinomycetota</taxon>
        <taxon>Actinomycetes</taxon>
        <taxon>Micrococcales</taxon>
        <taxon>Micrococcaceae</taxon>
        <taxon>Nesterenkonia</taxon>
    </lineage>
</organism>
<comment type="similarity">
    <text evidence="2 7">Belongs to the TVP38/TMEM64 family.</text>
</comment>
<dbReference type="Proteomes" id="UP000310458">
    <property type="component" value="Unassembled WGS sequence"/>
</dbReference>
<feature type="domain" description="VTT" evidence="8">
    <location>
        <begin position="126"/>
        <end position="242"/>
    </location>
</feature>
<feature type="transmembrane region" description="Helical" evidence="7">
    <location>
        <begin position="190"/>
        <end position="210"/>
    </location>
</feature>
<keyword evidence="4 7" id="KW-0812">Transmembrane</keyword>
<feature type="transmembrane region" description="Helical" evidence="7">
    <location>
        <begin position="133"/>
        <end position="162"/>
    </location>
</feature>
<dbReference type="PANTHER" id="PTHR12677">
    <property type="entry name" value="GOLGI APPARATUS MEMBRANE PROTEIN TVP38-RELATED"/>
    <property type="match status" value="1"/>
</dbReference>
<dbReference type="PANTHER" id="PTHR12677:SF59">
    <property type="entry name" value="GOLGI APPARATUS MEMBRANE PROTEIN TVP38-RELATED"/>
    <property type="match status" value="1"/>
</dbReference>
<evidence type="ECO:0000259" key="8">
    <source>
        <dbReference type="Pfam" id="PF09335"/>
    </source>
</evidence>
<evidence type="ECO:0000256" key="1">
    <source>
        <dbReference type="ARBA" id="ARBA00004651"/>
    </source>
</evidence>
<evidence type="ECO:0000256" key="5">
    <source>
        <dbReference type="ARBA" id="ARBA00022989"/>
    </source>
</evidence>
<evidence type="ECO:0000256" key="7">
    <source>
        <dbReference type="RuleBase" id="RU366058"/>
    </source>
</evidence>
<keyword evidence="10" id="KW-1185">Reference proteome</keyword>
<dbReference type="OrthoDB" id="5242213at2"/>
<accession>A0A5R9B9W5</accession>
<dbReference type="EMBL" id="VAVZ01000024">
    <property type="protein sequence ID" value="TLP96205.1"/>
    <property type="molecule type" value="Genomic_DNA"/>
</dbReference>
<protein>
    <recommendedName>
        <fullName evidence="7">TVP38/TMEM64 family membrane protein</fullName>
    </recommendedName>
</protein>
<evidence type="ECO:0000313" key="10">
    <source>
        <dbReference type="Proteomes" id="UP000310458"/>
    </source>
</evidence>
<comment type="caution">
    <text evidence="9">The sequence shown here is derived from an EMBL/GenBank/DDBJ whole genome shotgun (WGS) entry which is preliminary data.</text>
</comment>
<sequence length="281" mass="29169">MLGWSWRSAVAPETPQVRSSRRVGCAGPGGPVQFSGPRFQYAQYVEGPGDSSGTVGTSDARKPQDSRKVVIVKAAALIVAVGIFTALALALPTPSVEQLRSVIAEIGWWGPAGFGIGYAVLTLAPVPKNVLSIAAGVIFGFGPGLLTVYIAAVVGAAGSFWLGRLLGRAAVERFTGARVSRVDEVLRGHGFATVAGVRLIPVLPFTAINYSAGLTSVGWWPYIAGTALGIIPGTASYVALGAYGFEPGFRAEAALAVLGILTIGAAVFAVRRRRHSRSDHV</sequence>
<keyword evidence="5 7" id="KW-1133">Transmembrane helix</keyword>
<dbReference type="AlphaFoldDB" id="A0A5R9B9W5"/>
<reference evidence="9 10" key="1">
    <citation type="submission" date="2019-05" db="EMBL/GenBank/DDBJ databases">
        <title>Nesterenkonia sp. GY074 isolated from the Southern Atlantic Ocean.</title>
        <authorList>
            <person name="Zhang G."/>
        </authorList>
    </citation>
    <scope>NUCLEOTIDE SEQUENCE [LARGE SCALE GENOMIC DNA]</scope>
    <source>
        <strain evidence="9 10">GY074</strain>
    </source>
</reference>
<feature type="transmembrane region" description="Helical" evidence="7">
    <location>
        <begin position="251"/>
        <end position="270"/>
    </location>
</feature>
<evidence type="ECO:0000256" key="6">
    <source>
        <dbReference type="ARBA" id="ARBA00023136"/>
    </source>
</evidence>
<comment type="subcellular location">
    <subcellularLocation>
        <location evidence="1 7">Cell membrane</location>
        <topology evidence="1 7">Multi-pass membrane protein</topology>
    </subcellularLocation>
</comment>